<organism evidence="8 11">
    <name type="scientific">Arthrobacter bambusae</name>
    <dbReference type="NCBI Taxonomy" id="1338426"/>
    <lineage>
        <taxon>Bacteria</taxon>
        <taxon>Bacillati</taxon>
        <taxon>Actinomycetota</taxon>
        <taxon>Actinomycetes</taxon>
        <taxon>Micrococcales</taxon>
        <taxon>Micrococcaceae</taxon>
        <taxon>Arthrobacter</taxon>
    </lineage>
</organism>
<dbReference type="Proteomes" id="UP001230951">
    <property type="component" value="Unassembled WGS sequence"/>
</dbReference>
<dbReference type="Pfam" id="PF00107">
    <property type="entry name" value="ADH_zinc_N"/>
    <property type="match status" value="1"/>
</dbReference>
<dbReference type="EMBL" id="JAUSRG010000002">
    <property type="protein sequence ID" value="MDP9904331.1"/>
    <property type="molecule type" value="Genomic_DNA"/>
</dbReference>
<evidence type="ECO:0000256" key="3">
    <source>
        <dbReference type="ARBA" id="ARBA00022833"/>
    </source>
</evidence>
<evidence type="ECO:0000256" key="1">
    <source>
        <dbReference type="ARBA" id="ARBA00001947"/>
    </source>
</evidence>
<dbReference type="EMBL" id="JAUSTF010000001">
    <property type="protein sequence ID" value="MDQ0179016.1"/>
    <property type="molecule type" value="Genomic_DNA"/>
</dbReference>
<dbReference type="AlphaFoldDB" id="A0AAW8D606"/>
<dbReference type="PANTHER" id="PTHR43401:SF2">
    <property type="entry name" value="L-THREONINE 3-DEHYDROGENASE"/>
    <property type="match status" value="1"/>
</dbReference>
<dbReference type="Pfam" id="PF08240">
    <property type="entry name" value="ADH_N"/>
    <property type="match status" value="1"/>
</dbReference>
<evidence type="ECO:0000259" key="6">
    <source>
        <dbReference type="Pfam" id="PF00107"/>
    </source>
</evidence>
<keyword evidence="4 8" id="KW-0560">Oxidoreductase</keyword>
<evidence type="ECO:0000256" key="5">
    <source>
        <dbReference type="RuleBase" id="RU361277"/>
    </source>
</evidence>
<dbReference type="InterPro" id="IPR002328">
    <property type="entry name" value="ADH_Zn_CS"/>
</dbReference>
<dbReference type="RefSeq" id="WP_306959963.1">
    <property type="nucleotide sequence ID" value="NZ_JAUSRG010000002.1"/>
</dbReference>
<dbReference type="GO" id="GO:0008270">
    <property type="term" value="F:zinc ion binding"/>
    <property type="evidence" value="ECO:0007669"/>
    <property type="project" value="InterPro"/>
</dbReference>
<keyword evidence="3 5" id="KW-0862">Zinc</keyword>
<dbReference type="EC" id="1.1.1.1" evidence="8"/>
<dbReference type="PANTHER" id="PTHR43401">
    <property type="entry name" value="L-THREONINE 3-DEHYDROGENASE"/>
    <property type="match status" value="1"/>
</dbReference>
<evidence type="ECO:0000313" key="9">
    <source>
        <dbReference type="EMBL" id="MDQ0179016.1"/>
    </source>
</evidence>
<keyword evidence="2 5" id="KW-0479">Metal-binding</keyword>
<protein>
    <submittedName>
        <fullName evidence="8">Alcohol dehydrogenase</fullName>
        <ecNumber evidence="8">1.1.1.1</ecNumber>
    </submittedName>
</protein>
<dbReference type="InterPro" id="IPR013154">
    <property type="entry name" value="ADH-like_N"/>
</dbReference>
<keyword evidence="10" id="KW-1185">Reference proteome</keyword>
<accession>A0AAW8D606</accession>
<name>A0AAW8D606_9MICC</name>
<dbReference type="SUPFAM" id="SSF51735">
    <property type="entry name" value="NAD(P)-binding Rossmann-fold domains"/>
    <property type="match status" value="1"/>
</dbReference>
<evidence type="ECO:0000313" key="10">
    <source>
        <dbReference type="Proteomes" id="UP001230951"/>
    </source>
</evidence>
<dbReference type="InterPro" id="IPR013149">
    <property type="entry name" value="ADH-like_C"/>
</dbReference>
<dbReference type="InterPro" id="IPR036291">
    <property type="entry name" value="NAD(P)-bd_dom_sf"/>
</dbReference>
<dbReference type="SUPFAM" id="SSF50129">
    <property type="entry name" value="GroES-like"/>
    <property type="match status" value="1"/>
</dbReference>
<dbReference type="Gene3D" id="3.40.50.720">
    <property type="entry name" value="NAD(P)-binding Rossmann-like Domain"/>
    <property type="match status" value="1"/>
</dbReference>
<sequence>MSAPTLARRVAWTGAERLVVEPRPAPTPPGPDEIVIRVESVGVCGTDAAIWRGDNNRVRIGTILGHEFGGTVVEVGPNVTIRTVGQQVAVDPNLVCGECRECATGSRGLCRRRELMGLDVDGGLQSYVTVDAANTVAVPGAADPRALALIEPIAVGVRACARANVSPGARLVIVGGGAIGMASALQARSLGAKSVTVIEPDAVRRATITDHGVVALAPGEGAAERWDVAIDTVGSGASVSAVMELLEPGSTICVAGLAKGGALPPTEDLVRRELTLTGTFCYTSEDLSTAAALVARHGLAAIPNDIVQGLNDAPAAIEAFAQGRLGRGKTLIIP</sequence>
<dbReference type="InterPro" id="IPR011032">
    <property type="entry name" value="GroES-like_sf"/>
</dbReference>
<comment type="caution">
    <text evidence="8">The sequence shown here is derived from an EMBL/GenBank/DDBJ whole genome shotgun (WGS) entry which is preliminary data.</text>
</comment>
<gene>
    <name evidence="8" type="ORF">J2S90_001277</name>
    <name evidence="9" type="ORF">J2S93_000423</name>
</gene>
<dbReference type="InterPro" id="IPR050129">
    <property type="entry name" value="Zn_alcohol_dh"/>
</dbReference>
<dbReference type="Gene3D" id="3.90.180.10">
    <property type="entry name" value="Medium-chain alcohol dehydrogenases, catalytic domain"/>
    <property type="match status" value="1"/>
</dbReference>
<evidence type="ECO:0000313" key="11">
    <source>
        <dbReference type="Proteomes" id="UP001242995"/>
    </source>
</evidence>
<dbReference type="GO" id="GO:0004022">
    <property type="term" value="F:alcohol dehydrogenase (NAD+) activity"/>
    <property type="evidence" value="ECO:0007669"/>
    <property type="project" value="UniProtKB-EC"/>
</dbReference>
<evidence type="ECO:0000256" key="2">
    <source>
        <dbReference type="ARBA" id="ARBA00022723"/>
    </source>
</evidence>
<reference evidence="8 10" key="1">
    <citation type="submission" date="2023-07" db="EMBL/GenBank/DDBJ databases">
        <title>Sorghum-associated microbial communities from plants grown in Nebraska, USA.</title>
        <authorList>
            <person name="Schachtman D."/>
        </authorList>
    </citation>
    <scope>NUCLEOTIDE SEQUENCE</scope>
    <source>
        <strain evidence="8">DS1006</strain>
        <strain evidence="9 10">DS1016</strain>
    </source>
</reference>
<feature type="domain" description="Alcohol dehydrogenase-like N-terminal" evidence="7">
    <location>
        <begin position="30"/>
        <end position="139"/>
    </location>
</feature>
<evidence type="ECO:0000259" key="7">
    <source>
        <dbReference type="Pfam" id="PF08240"/>
    </source>
</evidence>
<comment type="cofactor">
    <cofactor evidence="1 5">
        <name>Zn(2+)</name>
        <dbReference type="ChEBI" id="CHEBI:29105"/>
    </cofactor>
</comment>
<comment type="similarity">
    <text evidence="5">Belongs to the zinc-containing alcohol dehydrogenase family.</text>
</comment>
<feature type="domain" description="Alcohol dehydrogenase-like C-terminal" evidence="6">
    <location>
        <begin position="178"/>
        <end position="295"/>
    </location>
</feature>
<dbReference type="Proteomes" id="UP001242995">
    <property type="component" value="Unassembled WGS sequence"/>
</dbReference>
<dbReference type="PROSITE" id="PS00059">
    <property type="entry name" value="ADH_ZINC"/>
    <property type="match status" value="1"/>
</dbReference>
<proteinExistence type="inferred from homology"/>
<evidence type="ECO:0000256" key="4">
    <source>
        <dbReference type="ARBA" id="ARBA00023002"/>
    </source>
</evidence>
<evidence type="ECO:0000313" key="8">
    <source>
        <dbReference type="EMBL" id="MDP9904331.1"/>
    </source>
</evidence>